<sequence>MDLQGRCRKAAALFHVRGQGCTRAIYPGASIEPLNVAARGL</sequence>
<evidence type="ECO:0000313" key="2">
    <source>
        <dbReference type="Proteomes" id="UP000198893"/>
    </source>
</evidence>
<name>A0A1H8V4G2_9RHOB</name>
<keyword evidence="2" id="KW-1185">Reference proteome</keyword>
<dbReference type="STRING" id="569882.SAMN04490248_12524"/>
<organism evidence="1 2">
    <name type="scientific">Salinihabitans flavidus</name>
    <dbReference type="NCBI Taxonomy" id="569882"/>
    <lineage>
        <taxon>Bacteria</taxon>
        <taxon>Pseudomonadati</taxon>
        <taxon>Pseudomonadota</taxon>
        <taxon>Alphaproteobacteria</taxon>
        <taxon>Rhodobacterales</taxon>
        <taxon>Roseobacteraceae</taxon>
        <taxon>Salinihabitans</taxon>
    </lineage>
</organism>
<gene>
    <name evidence="1" type="ORF">SAMN04490248_12524</name>
</gene>
<dbReference type="EMBL" id="FODS01000025">
    <property type="protein sequence ID" value="SEP10380.1"/>
    <property type="molecule type" value="Genomic_DNA"/>
</dbReference>
<protein>
    <submittedName>
        <fullName evidence="1">Uncharacterized protein</fullName>
    </submittedName>
</protein>
<accession>A0A1H8V4G2</accession>
<dbReference type="Proteomes" id="UP000198893">
    <property type="component" value="Unassembled WGS sequence"/>
</dbReference>
<dbReference type="AlphaFoldDB" id="A0A1H8V4G2"/>
<reference evidence="1 2" key="1">
    <citation type="submission" date="2016-10" db="EMBL/GenBank/DDBJ databases">
        <authorList>
            <person name="de Groot N.N."/>
        </authorList>
    </citation>
    <scope>NUCLEOTIDE SEQUENCE [LARGE SCALE GENOMIC DNA]</scope>
    <source>
        <strain evidence="1 2">DSM 27842</strain>
    </source>
</reference>
<proteinExistence type="predicted"/>
<evidence type="ECO:0000313" key="1">
    <source>
        <dbReference type="EMBL" id="SEP10380.1"/>
    </source>
</evidence>